<dbReference type="SUPFAM" id="SSF51182">
    <property type="entry name" value="RmlC-like cupins"/>
    <property type="match status" value="1"/>
</dbReference>
<dbReference type="EMBL" id="NAAC01000016">
    <property type="protein sequence ID" value="RDJ10551.1"/>
    <property type="molecule type" value="Genomic_DNA"/>
</dbReference>
<dbReference type="RefSeq" id="WP_114713703.1">
    <property type="nucleotide sequence ID" value="NZ_KZ857259.1"/>
</dbReference>
<gene>
    <name evidence="2" type="ORF">B5K06_16100</name>
</gene>
<dbReference type="Gene3D" id="2.60.120.10">
    <property type="entry name" value="Jelly Rolls"/>
    <property type="match status" value="1"/>
</dbReference>
<dbReference type="InterPro" id="IPR014710">
    <property type="entry name" value="RmlC-like_jellyroll"/>
</dbReference>
<dbReference type="InterPro" id="IPR013096">
    <property type="entry name" value="Cupin_2"/>
</dbReference>
<comment type="caution">
    <text evidence="2">The sequence shown here is derived from an EMBL/GenBank/DDBJ whole genome shotgun (WGS) entry which is preliminary data.</text>
</comment>
<name>A0A370KNP6_9HYPH</name>
<dbReference type="InterPro" id="IPR011051">
    <property type="entry name" value="RmlC_Cupin_sf"/>
</dbReference>
<dbReference type="AlphaFoldDB" id="A0A370KNP6"/>
<dbReference type="Pfam" id="PF07883">
    <property type="entry name" value="Cupin_2"/>
    <property type="match status" value="1"/>
</dbReference>
<dbReference type="OrthoDB" id="9798709at2"/>
<dbReference type="InterPro" id="IPR053146">
    <property type="entry name" value="QDO-like"/>
</dbReference>
<organism evidence="2 3">
    <name type="scientific">Rhizobium grahamii</name>
    <dbReference type="NCBI Taxonomy" id="1120045"/>
    <lineage>
        <taxon>Bacteria</taxon>
        <taxon>Pseudomonadati</taxon>
        <taxon>Pseudomonadota</taxon>
        <taxon>Alphaproteobacteria</taxon>
        <taxon>Hyphomicrobiales</taxon>
        <taxon>Rhizobiaceae</taxon>
        <taxon>Rhizobium/Agrobacterium group</taxon>
        <taxon>Rhizobium</taxon>
    </lineage>
</organism>
<evidence type="ECO:0000313" key="2">
    <source>
        <dbReference type="EMBL" id="RDJ10551.1"/>
    </source>
</evidence>
<dbReference type="PANTHER" id="PTHR36440:SF1">
    <property type="entry name" value="PUTATIVE (AFU_ORTHOLOGUE AFUA_8G07350)-RELATED"/>
    <property type="match status" value="1"/>
</dbReference>
<proteinExistence type="predicted"/>
<protein>
    <submittedName>
        <fullName evidence="2">Cupin</fullName>
    </submittedName>
</protein>
<evidence type="ECO:0000313" key="3">
    <source>
        <dbReference type="Proteomes" id="UP000254939"/>
    </source>
</evidence>
<accession>A0A370KNP6</accession>
<feature type="domain" description="Cupin type-2" evidence="1">
    <location>
        <begin position="44"/>
        <end position="110"/>
    </location>
</feature>
<evidence type="ECO:0000259" key="1">
    <source>
        <dbReference type="Pfam" id="PF07883"/>
    </source>
</evidence>
<dbReference type="PANTHER" id="PTHR36440">
    <property type="entry name" value="PUTATIVE (AFU_ORTHOLOGUE AFUA_8G07350)-RELATED"/>
    <property type="match status" value="1"/>
</dbReference>
<dbReference type="Proteomes" id="UP000254939">
    <property type="component" value="Unassembled WGS sequence"/>
</dbReference>
<sequence>MKKLTYAAVSPPRHGTRAMAFGKHVIRMMADNTGGSLGMYEAYLQAGEGSPLHIHEREDEFFRVLSGRFGFWCGGDYIELAEGGCIALPRGVPHRFRNVGKTEGRLMVVVTPGGFESFFPIVELCKPETPEQIASVAKDFGLAFPPEDDREVA</sequence>
<reference evidence="2 3" key="1">
    <citation type="submission" date="2017-03" db="EMBL/GenBank/DDBJ databases">
        <title>Genome analysis of Rhizobial strains effectives or ineffectives for nitrogen fixation isolated from bean seeds.</title>
        <authorList>
            <person name="Peralta H."/>
            <person name="Aguilar-Vera A."/>
            <person name="Mora Y."/>
            <person name="Vargas-Lagunas C."/>
            <person name="Girard L."/>
            <person name="Mora J."/>
        </authorList>
    </citation>
    <scope>NUCLEOTIDE SEQUENCE [LARGE SCALE GENOMIC DNA]</scope>
    <source>
        <strain evidence="2 3">CCGM3</strain>
    </source>
</reference>